<dbReference type="OrthoDB" id="241638at2"/>
<dbReference type="InterPro" id="IPR013658">
    <property type="entry name" value="SGL"/>
</dbReference>
<protein>
    <submittedName>
        <fullName evidence="5">Gluconolactonase</fullName>
    </submittedName>
</protein>
<evidence type="ECO:0000256" key="3">
    <source>
        <dbReference type="PIRSR" id="PIRSR605511-2"/>
    </source>
</evidence>
<dbReference type="Proteomes" id="UP000199441">
    <property type="component" value="Unassembled WGS sequence"/>
</dbReference>
<gene>
    <name evidence="5" type="ORF">SAMN04488001_2424</name>
</gene>
<dbReference type="AlphaFoldDB" id="A0A1H2Z576"/>
<feature type="binding site" evidence="3">
    <location>
        <position position="175"/>
    </location>
    <ligand>
        <name>a divalent metal cation</name>
        <dbReference type="ChEBI" id="CHEBI:60240"/>
    </ligand>
</feature>
<keyword evidence="3" id="KW-0479">Metal-binding</keyword>
<evidence type="ECO:0000313" key="5">
    <source>
        <dbReference type="EMBL" id="SDX11949.1"/>
    </source>
</evidence>
<feature type="binding site" evidence="3">
    <location>
        <position position="118"/>
    </location>
    <ligand>
        <name>substrate</name>
    </ligand>
</feature>
<evidence type="ECO:0000256" key="2">
    <source>
        <dbReference type="PIRSR" id="PIRSR605511-1"/>
    </source>
</evidence>
<dbReference type="Gene3D" id="2.120.10.30">
    <property type="entry name" value="TolB, C-terminal domain"/>
    <property type="match status" value="1"/>
</dbReference>
<dbReference type="EMBL" id="FNOI01000004">
    <property type="protein sequence ID" value="SDX11949.1"/>
    <property type="molecule type" value="Genomic_DNA"/>
</dbReference>
<dbReference type="GO" id="GO:0046872">
    <property type="term" value="F:metal ion binding"/>
    <property type="evidence" value="ECO:0007669"/>
    <property type="project" value="UniProtKB-KW"/>
</dbReference>
<keyword evidence="1" id="KW-0378">Hydrolase</keyword>
<feature type="binding site" evidence="3">
    <location>
        <position position="141"/>
    </location>
    <ligand>
        <name>substrate</name>
    </ligand>
</feature>
<feature type="domain" description="SMP-30/Gluconolactonase/LRE-like region" evidence="4">
    <location>
        <begin position="29"/>
        <end position="280"/>
    </location>
</feature>
<name>A0A1H2Z576_9RHOB</name>
<evidence type="ECO:0000259" key="4">
    <source>
        <dbReference type="Pfam" id="PF08450"/>
    </source>
</evidence>
<keyword evidence="6" id="KW-1185">Reference proteome</keyword>
<dbReference type="SUPFAM" id="SSF63829">
    <property type="entry name" value="Calcium-dependent phosphotriesterase"/>
    <property type="match status" value="1"/>
</dbReference>
<feature type="binding site" evidence="3">
    <location>
        <position position="225"/>
    </location>
    <ligand>
        <name>a divalent metal cation</name>
        <dbReference type="ChEBI" id="CHEBI:60240"/>
    </ligand>
</feature>
<feature type="binding site" evidence="3">
    <location>
        <position position="31"/>
    </location>
    <ligand>
        <name>a divalent metal cation</name>
        <dbReference type="ChEBI" id="CHEBI:60240"/>
    </ligand>
</feature>
<dbReference type="InterPro" id="IPR011042">
    <property type="entry name" value="6-blade_b-propeller_TolB-like"/>
</dbReference>
<dbReference type="Pfam" id="PF08450">
    <property type="entry name" value="SGL"/>
    <property type="match status" value="1"/>
</dbReference>
<dbReference type="GO" id="GO:0016787">
    <property type="term" value="F:hydrolase activity"/>
    <property type="evidence" value="ECO:0007669"/>
    <property type="project" value="UniProtKB-KW"/>
</dbReference>
<sequence length="296" mass="32300">MPFDIRSGGFTAAVPETSKLEEIASGLGFTEGPIWHPTEHWLIFSDIQESHQYKWSEQQGLSVFRTPSNQANGNCFDRDGQVISCEHATSHLVRHDHGGKRVMPIATEYQGRALNSPNDVICDSKGRLWFTDPSFGRIRADLGVLRDQDMAFQGVFRLDPDGTLHLVCDDFQQPNGLCLSADETQLFVNDSWGGHIRVMDVADDGSTTNDRVWADVTGDGDGVPDGMKTTTDGHILCNGPSGVHLFNAEADCLGVILTPQKSTNFCFGGDALSTLYITASTSVYRIETGLTGLAMI</sequence>
<keyword evidence="3" id="KW-0862">Zinc</keyword>
<dbReference type="RefSeq" id="WP_089947197.1">
    <property type="nucleotide sequence ID" value="NZ_FNOI01000004.1"/>
</dbReference>
<feature type="active site" description="Proton donor/acceptor" evidence="2">
    <location>
        <position position="225"/>
    </location>
</feature>
<dbReference type="InterPro" id="IPR051262">
    <property type="entry name" value="SMP-30/CGR1_Lactonase"/>
</dbReference>
<dbReference type="PANTHER" id="PTHR47572:SF4">
    <property type="entry name" value="LACTONASE DRP35"/>
    <property type="match status" value="1"/>
</dbReference>
<comment type="cofactor">
    <cofactor evidence="3">
        <name>Zn(2+)</name>
        <dbReference type="ChEBI" id="CHEBI:29105"/>
    </cofactor>
    <text evidence="3">Binds 1 divalent metal cation per subunit.</text>
</comment>
<evidence type="ECO:0000256" key="1">
    <source>
        <dbReference type="ARBA" id="ARBA00022801"/>
    </source>
</evidence>
<proteinExistence type="predicted"/>
<dbReference type="PANTHER" id="PTHR47572">
    <property type="entry name" value="LIPOPROTEIN-RELATED"/>
    <property type="match status" value="1"/>
</dbReference>
<evidence type="ECO:0000313" key="6">
    <source>
        <dbReference type="Proteomes" id="UP000199441"/>
    </source>
</evidence>
<organism evidence="5 6">
    <name type="scientific">Litoreibacter albidus</name>
    <dbReference type="NCBI Taxonomy" id="670155"/>
    <lineage>
        <taxon>Bacteria</taxon>
        <taxon>Pseudomonadati</taxon>
        <taxon>Pseudomonadota</taxon>
        <taxon>Alphaproteobacteria</taxon>
        <taxon>Rhodobacterales</taxon>
        <taxon>Roseobacteraceae</taxon>
        <taxon>Litoreibacter</taxon>
    </lineage>
</organism>
<dbReference type="PRINTS" id="PR01790">
    <property type="entry name" value="SMP30FAMILY"/>
</dbReference>
<reference evidence="6" key="1">
    <citation type="submission" date="2016-10" db="EMBL/GenBank/DDBJ databases">
        <authorList>
            <person name="Varghese N."/>
            <person name="Submissions S."/>
        </authorList>
    </citation>
    <scope>NUCLEOTIDE SEQUENCE [LARGE SCALE GENOMIC DNA]</scope>
    <source>
        <strain evidence="6">DSM 26922</strain>
    </source>
</reference>
<dbReference type="InterPro" id="IPR005511">
    <property type="entry name" value="SMP-30"/>
</dbReference>
<accession>A0A1H2Z576</accession>
<dbReference type="STRING" id="670155.SAMN04488001_2424"/>